<dbReference type="GO" id="GO:0004848">
    <property type="term" value="F:ureidoglycolate hydrolase activity"/>
    <property type="evidence" value="ECO:0007669"/>
    <property type="project" value="InterPro"/>
</dbReference>
<gene>
    <name evidence="1" type="ORF">SAY86_009629</name>
</gene>
<dbReference type="Gene3D" id="2.60.120.480">
    <property type="entry name" value="Ureidoglycolate hydrolase"/>
    <property type="match status" value="1"/>
</dbReference>
<dbReference type="InterPro" id="IPR024060">
    <property type="entry name" value="Ureidoglycolate_lyase_dom_sf"/>
</dbReference>
<evidence type="ECO:0008006" key="3">
    <source>
        <dbReference type="Google" id="ProtNLM"/>
    </source>
</evidence>
<reference evidence="1 2" key="1">
    <citation type="journal article" date="2023" name="Hortic Res">
        <title>Pangenome of water caltrop reveals structural variations and asymmetric subgenome divergence after allopolyploidization.</title>
        <authorList>
            <person name="Zhang X."/>
            <person name="Chen Y."/>
            <person name="Wang L."/>
            <person name="Yuan Y."/>
            <person name="Fang M."/>
            <person name="Shi L."/>
            <person name="Lu R."/>
            <person name="Comes H.P."/>
            <person name="Ma Y."/>
            <person name="Chen Y."/>
            <person name="Huang G."/>
            <person name="Zhou Y."/>
            <person name="Zheng Z."/>
            <person name="Qiu Y."/>
        </authorList>
    </citation>
    <scope>NUCLEOTIDE SEQUENCE [LARGE SCALE GENOMIC DNA]</scope>
    <source>
        <strain evidence="1">F231</strain>
    </source>
</reference>
<dbReference type="PANTHER" id="PTHR35721">
    <property type="entry name" value="UREIDOGLYCOLATE HYDROLASE"/>
    <property type="match status" value="1"/>
</dbReference>
<evidence type="ECO:0000313" key="2">
    <source>
        <dbReference type="Proteomes" id="UP001346149"/>
    </source>
</evidence>
<evidence type="ECO:0000313" key="1">
    <source>
        <dbReference type="EMBL" id="KAK4774694.1"/>
    </source>
</evidence>
<dbReference type="InterPro" id="IPR011051">
    <property type="entry name" value="RmlC_Cupin_sf"/>
</dbReference>
<accession>A0AAN7QPW8</accession>
<protein>
    <recommendedName>
        <fullName evidence="3">Ureidoglycolate hydrolase</fullName>
    </recommendedName>
</protein>
<proteinExistence type="predicted"/>
<sequence>MAIPLTLTLQPQNSGSLSLVGFVLGSLWGPSSYQVLLWENRNKQFNDVVAMSIRAFAGNCQPALCSIASRVEKKGRVSMSGVVALKVVKLKAIEATPETFKEFGQVIGPSADGEEFGPQDAQLDLSRGVPRFYIMHLEDRPLKFSNITHHARVTQCLGSIGGHPWYLGVAKPSIVVPSDIVKEVAGSDGKDIKVSCWGHSYVPPAVDDVRVFRIDGSKFLKLNHGTWHAGPLFRADAMDFYNLELSNTNMVDHTTHDFQKEDGVIFLLED</sequence>
<dbReference type="EMBL" id="JAXQNO010000019">
    <property type="protein sequence ID" value="KAK4774694.1"/>
    <property type="molecule type" value="Genomic_DNA"/>
</dbReference>
<name>A0AAN7QPW8_TRANT</name>
<comment type="caution">
    <text evidence="1">The sequence shown here is derived from an EMBL/GenBank/DDBJ whole genome shotgun (WGS) entry which is preliminary data.</text>
</comment>
<keyword evidence="2" id="KW-1185">Reference proteome</keyword>
<dbReference type="Proteomes" id="UP001346149">
    <property type="component" value="Unassembled WGS sequence"/>
</dbReference>
<dbReference type="SUPFAM" id="SSF51182">
    <property type="entry name" value="RmlC-like cupins"/>
    <property type="match status" value="1"/>
</dbReference>
<organism evidence="1 2">
    <name type="scientific">Trapa natans</name>
    <name type="common">Water chestnut</name>
    <dbReference type="NCBI Taxonomy" id="22666"/>
    <lineage>
        <taxon>Eukaryota</taxon>
        <taxon>Viridiplantae</taxon>
        <taxon>Streptophyta</taxon>
        <taxon>Embryophyta</taxon>
        <taxon>Tracheophyta</taxon>
        <taxon>Spermatophyta</taxon>
        <taxon>Magnoliopsida</taxon>
        <taxon>eudicotyledons</taxon>
        <taxon>Gunneridae</taxon>
        <taxon>Pentapetalae</taxon>
        <taxon>rosids</taxon>
        <taxon>malvids</taxon>
        <taxon>Myrtales</taxon>
        <taxon>Lythraceae</taxon>
        <taxon>Trapa</taxon>
    </lineage>
</organism>
<dbReference type="AlphaFoldDB" id="A0AAN7QPW8"/>
<dbReference type="PANTHER" id="PTHR35721:SF1">
    <property type="entry name" value="UREIDOGLYCOLATE HYDROLASE"/>
    <property type="match status" value="1"/>
</dbReference>